<reference evidence="1" key="1">
    <citation type="submission" date="2020-10" db="EMBL/GenBank/DDBJ databases">
        <authorList>
            <person name="Gilroy R."/>
        </authorList>
    </citation>
    <scope>NUCLEOTIDE SEQUENCE</scope>
    <source>
        <strain evidence="1">CHK152-2994</strain>
    </source>
</reference>
<dbReference type="Proteomes" id="UP000824139">
    <property type="component" value="Unassembled WGS sequence"/>
</dbReference>
<name>A0A9D1FU99_9BACT</name>
<evidence type="ECO:0000313" key="2">
    <source>
        <dbReference type="Proteomes" id="UP000824139"/>
    </source>
</evidence>
<protein>
    <submittedName>
        <fullName evidence="1">Uncharacterized protein</fullName>
    </submittedName>
</protein>
<organism evidence="1 2">
    <name type="scientific">Candidatus Scatenecus faecavium</name>
    <dbReference type="NCBI Taxonomy" id="2840915"/>
    <lineage>
        <taxon>Bacteria</taxon>
        <taxon>Candidatus Scatenecus</taxon>
    </lineage>
</organism>
<dbReference type="AlphaFoldDB" id="A0A9D1FU99"/>
<comment type="caution">
    <text evidence="1">The sequence shown here is derived from an EMBL/GenBank/DDBJ whole genome shotgun (WGS) entry which is preliminary data.</text>
</comment>
<feature type="non-terminal residue" evidence="1">
    <location>
        <position position="1"/>
    </location>
</feature>
<reference evidence="1" key="2">
    <citation type="journal article" date="2021" name="PeerJ">
        <title>Extensive microbial diversity within the chicken gut microbiome revealed by metagenomics and culture.</title>
        <authorList>
            <person name="Gilroy R."/>
            <person name="Ravi A."/>
            <person name="Getino M."/>
            <person name="Pursley I."/>
            <person name="Horton D.L."/>
            <person name="Alikhan N.F."/>
            <person name="Baker D."/>
            <person name="Gharbi K."/>
            <person name="Hall N."/>
            <person name="Watson M."/>
            <person name="Adriaenssens E.M."/>
            <person name="Foster-Nyarko E."/>
            <person name="Jarju S."/>
            <person name="Secka A."/>
            <person name="Antonio M."/>
            <person name="Oren A."/>
            <person name="Chaudhuri R.R."/>
            <person name="La Ragione R."/>
            <person name="Hildebrand F."/>
            <person name="Pallen M.J."/>
        </authorList>
    </citation>
    <scope>NUCLEOTIDE SEQUENCE</scope>
    <source>
        <strain evidence="1">CHK152-2994</strain>
    </source>
</reference>
<sequence length="829" mass="86685">VVVTPKEGYMFNNSTEASDVKVEIVDKDGVVDLTGKCKAAAGATIQITHGSLSASYGGTNTTDSTPSVSGNGDSIFVEGKQDVTISTFNVVPSDKEKPWQIVEDGDAIGGWAVSVTSGTGVTPFTVTLSRNHFNMGCLYAKYTDNSAESNKICFKYKNHVNPNDQKLTIVWHGTGCEDFYATVNLTATSGSGSNQSFTFGRVGTSSSGNASFDMFPGNYSVSVSDARVKNPGADYYTEPTSVTVDPTNLSGNGNKSITVNTKCEKAKDTSCDLTYSCSNVTTDRDNPNNRGLTINYDLQCTSGTAMPSDKIKFDVKGVTPPVAITSTETGIGGGIGKENDKRNQKIPLSFWTAVTQGGFTVTASTSSKNVKIVSSPATCDGDGGSTQCVSASNNTTVSLDKSPTASNAITIWPSVYLSKALDKYVEFELACDFKNLDNGYTETYYATVGIDAGRTSPSSTGAALRGKAGTCYEQLTPCTVKQIKPSTANICKPISETTSKAQTPSGCSSSSTCSITLVGSGDTSSDTSASVNLTGGSTLSTKLDYGNNFRTSWTNLKCGVAYNIKASDCKAGSNTCTVEASPSTISKLTGTQTVTVKFKKAASSKTYNITMCWKDEAGVAHKYGNTDATATYCGASGSYSNPDGSSGNFSDSPYNCQKATVKEGGTISWSQNISCTGAPEGGFSTCVPKGFRLEGKAFSGSTTVQGYSYTNLSGNVLWDCSGSSKPKPTYTIRVWPRDEATTDSSNPLFVPCAAANVSNGPLERDVCFQIVGTLTCDSGSGSETKSGMKICFKEGFNSCSSSSGGSGSIGFSNVCAGKKTVSFSYKMVE</sequence>
<gene>
    <name evidence="1" type="ORF">IAD41_00355</name>
</gene>
<evidence type="ECO:0000313" key="1">
    <source>
        <dbReference type="EMBL" id="HIS82050.1"/>
    </source>
</evidence>
<accession>A0A9D1FU99</accession>
<proteinExistence type="predicted"/>
<dbReference type="EMBL" id="DVJO01000011">
    <property type="protein sequence ID" value="HIS82050.1"/>
    <property type="molecule type" value="Genomic_DNA"/>
</dbReference>